<accession>A0A3D3RD61</accession>
<name>A0A3D3RD61_9PLAN</name>
<evidence type="ECO:0000313" key="1">
    <source>
        <dbReference type="EMBL" id="HCO25947.1"/>
    </source>
</evidence>
<dbReference type="SUPFAM" id="SSF53335">
    <property type="entry name" value="S-adenosyl-L-methionine-dependent methyltransferases"/>
    <property type="match status" value="1"/>
</dbReference>
<proteinExistence type="predicted"/>
<sequence length="243" mass="27340">MDPGHLSELIELEETYWWHVAKRKLVIDILSREYPAPGILIEGGIGAARNILEFSQMGYEVAGFDLMQESVEYGRGRGLKNLSVHELSQPWPVAPSSAKVIVLLDMMEHMKDPVQLLKNAAEALSDEGGIIITVPAYPLLFSNWDQKLGHHCRYTKKLFRQNAEQAGLKVKWLTHWNSFTLPAAILSRGADRILNRNPDETPRFTRVPHYVNRLLLTCAGVERKLIHLTGVPFGLSLVGVLVK</sequence>
<evidence type="ECO:0000313" key="2">
    <source>
        <dbReference type="Proteomes" id="UP000263642"/>
    </source>
</evidence>
<dbReference type="InterPro" id="IPR029063">
    <property type="entry name" value="SAM-dependent_MTases_sf"/>
</dbReference>
<dbReference type="EMBL" id="DQAY01000143">
    <property type="protein sequence ID" value="HCO25947.1"/>
    <property type="molecule type" value="Genomic_DNA"/>
</dbReference>
<dbReference type="AlphaFoldDB" id="A0A3D3RD61"/>
<gene>
    <name evidence="1" type="ORF">DIT97_24045</name>
</gene>
<organism evidence="1 2">
    <name type="scientific">Gimesia maris</name>
    <dbReference type="NCBI Taxonomy" id="122"/>
    <lineage>
        <taxon>Bacteria</taxon>
        <taxon>Pseudomonadati</taxon>
        <taxon>Planctomycetota</taxon>
        <taxon>Planctomycetia</taxon>
        <taxon>Planctomycetales</taxon>
        <taxon>Planctomycetaceae</taxon>
        <taxon>Gimesia</taxon>
    </lineage>
</organism>
<protein>
    <recommendedName>
        <fullName evidence="3">Bifunctional 3-demethylubiquinone-9 3-methyltransferase/ 2-octaprenyl-6-hydroxy phenol methylase</fullName>
    </recommendedName>
</protein>
<dbReference type="Proteomes" id="UP000263642">
    <property type="component" value="Unassembled WGS sequence"/>
</dbReference>
<comment type="caution">
    <text evidence="1">The sequence shown here is derived from an EMBL/GenBank/DDBJ whole genome shotgun (WGS) entry which is preliminary data.</text>
</comment>
<dbReference type="Pfam" id="PF13489">
    <property type="entry name" value="Methyltransf_23"/>
    <property type="match status" value="1"/>
</dbReference>
<evidence type="ECO:0008006" key="3">
    <source>
        <dbReference type="Google" id="ProtNLM"/>
    </source>
</evidence>
<dbReference type="Gene3D" id="3.40.50.150">
    <property type="entry name" value="Vaccinia Virus protein VP39"/>
    <property type="match status" value="1"/>
</dbReference>
<reference evidence="1 2" key="1">
    <citation type="journal article" date="2018" name="Nat. Biotechnol.">
        <title>A standardized bacterial taxonomy based on genome phylogeny substantially revises the tree of life.</title>
        <authorList>
            <person name="Parks D.H."/>
            <person name="Chuvochina M."/>
            <person name="Waite D.W."/>
            <person name="Rinke C."/>
            <person name="Skarshewski A."/>
            <person name="Chaumeil P.A."/>
            <person name="Hugenholtz P."/>
        </authorList>
    </citation>
    <scope>NUCLEOTIDE SEQUENCE [LARGE SCALE GENOMIC DNA]</scope>
    <source>
        <strain evidence="1">UBA9375</strain>
    </source>
</reference>